<keyword evidence="5" id="KW-0408">Iron</keyword>
<dbReference type="OrthoDB" id="7346227at2"/>
<dbReference type="AlphaFoldDB" id="A0A2S6MYG4"/>
<name>A0A2S6MYG4_RHOGL</name>
<dbReference type="PANTHER" id="PTHR43779:SF3">
    <property type="entry name" value="(3R)-3-[(CARBOXYMETHYL)AMINO]FATTY ACID OXYGENASE_DECARBOXYLASE"/>
    <property type="match status" value="1"/>
</dbReference>
<protein>
    <submittedName>
        <fullName evidence="7">2,4-dichlorophenoxyacetate dioxygenase</fullName>
    </submittedName>
</protein>
<keyword evidence="4" id="KW-0560">Oxidoreductase</keyword>
<evidence type="ECO:0000313" key="8">
    <source>
        <dbReference type="Proteomes" id="UP000239724"/>
    </source>
</evidence>
<comment type="caution">
    <text evidence="7">The sequence shown here is derived from an EMBL/GenBank/DDBJ whole genome shotgun (WGS) entry which is preliminary data.</text>
</comment>
<accession>A0A2S6MYG4</accession>
<dbReference type="GO" id="GO:0016706">
    <property type="term" value="F:2-oxoglutarate-dependent dioxygenase activity"/>
    <property type="evidence" value="ECO:0007669"/>
    <property type="project" value="UniProtKB-ARBA"/>
</dbReference>
<feature type="domain" description="TauD/TfdA-like" evidence="6">
    <location>
        <begin position="9"/>
        <end position="283"/>
    </location>
</feature>
<dbReference type="Gene3D" id="3.60.130.10">
    <property type="entry name" value="Clavaminate synthase-like"/>
    <property type="match status" value="1"/>
</dbReference>
<dbReference type="Proteomes" id="UP000239724">
    <property type="component" value="Unassembled WGS sequence"/>
</dbReference>
<evidence type="ECO:0000256" key="1">
    <source>
        <dbReference type="ARBA" id="ARBA00005896"/>
    </source>
</evidence>
<dbReference type="PANTHER" id="PTHR43779">
    <property type="entry name" value="DIOXYGENASE RV0097-RELATED"/>
    <property type="match status" value="1"/>
</dbReference>
<dbReference type="InterPro" id="IPR003819">
    <property type="entry name" value="TauD/TfdA-like"/>
</dbReference>
<dbReference type="GO" id="GO:0046872">
    <property type="term" value="F:metal ion binding"/>
    <property type="evidence" value="ECO:0007669"/>
    <property type="project" value="UniProtKB-KW"/>
</dbReference>
<dbReference type="SUPFAM" id="SSF51197">
    <property type="entry name" value="Clavaminate synthase-like"/>
    <property type="match status" value="1"/>
</dbReference>
<dbReference type="InterPro" id="IPR051178">
    <property type="entry name" value="TfdA_dioxygenase"/>
</dbReference>
<evidence type="ECO:0000256" key="4">
    <source>
        <dbReference type="ARBA" id="ARBA00023002"/>
    </source>
</evidence>
<comment type="similarity">
    <text evidence="1">Belongs to the TfdA dioxygenase family.</text>
</comment>
<keyword evidence="8" id="KW-1185">Reference proteome</keyword>
<proteinExistence type="inferred from homology"/>
<evidence type="ECO:0000256" key="2">
    <source>
        <dbReference type="ARBA" id="ARBA00022723"/>
    </source>
</evidence>
<reference evidence="7 8" key="1">
    <citation type="journal article" date="2018" name="Arch. Microbiol.">
        <title>New insights into the metabolic potential of the phototrophic purple bacterium Rhodopila globiformis DSM 161(T) from its draft genome sequence and evidence for a vanadium-dependent nitrogenase.</title>
        <authorList>
            <person name="Imhoff J.F."/>
            <person name="Rahn T."/>
            <person name="Kunzel S."/>
            <person name="Neulinger S.C."/>
        </authorList>
    </citation>
    <scope>NUCLEOTIDE SEQUENCE [LARGE SCALE GENOMIC DNA]</scope>
    <source>
        <strain evidence="7 8">DSM 161</strain>
    </source>
</reference>
<evidence type="ECO:0000256" key="5">
    <source>
        <dbReference type="ARBA" id="ARBA00023004"/>
    </source>
</evidence>
<evidence type="ECO:0000259" key="6">
    <source>
        <dbReference type="Pfam" id="PF02668"/>
    </source>
</evidence>
<keyword evidence="3 7" id="KW-0223">Dioxygenase</keyword>
<organism evidence="7 8">
    <name type="scientific">Rhodopila globiformis</name>
    <name type="common">Rhodopseudomonas globiformis</name>
    <dbReference type="NCBI Taxonomy" id="1071"/>
    <lineage>
        <taxon>Bacteria</taxon>
        <taxon>Pseudomonadati</taxon>
        <taxon>Pseudomonadota</taxon>
        <taxon>Alphaproteobacteria</taxon>
        <taxon>Acetobacterales</taxon>
        <taxon>Acetobacteraceae</taxon>
        <taxon>Rhodopila</taxon>
    </lineage>
</organism>
<gene>
    <name evidence="7" type="ORF">CCS01_27900</name>
</gene>
<dbReference type="EMBL" id="NHRY01000260">
    <property type="protein sequence ID" value="PPQ27389.1"/>
    <property type="molecule type" value="Genomic_DNA"/>
</dbReference>
<sequence>MTPLARTPSGDFVAEVSGLAINAPLSADQVAAIEAGMDRYAVLVFRGQPLTDEQQRSFSRNFGDLEAALIAQMSKPEEQRLGSVEMADVSNLTASGALRGRDDNRRMYALGNRLWHSDASFRATGAIYSLLSARVVPGSGGDTEFADMRAAYDALDDRTKAEIEDLIAEHSIAFSRAQLGFADYGPGNEDKIRPVRHRLVRTHPVTGRKSLYLSAHIGSIVGWPVPEARAFIRDLTEHATQPQFTHAHHWRVHDLVMWDNRTTMHRARAYRDLEEVRDLRRTTIKGTGLTAEQIPALAAE</sequence>
<evidence type="ECO:0000313" key="7">
    <source>
        <dbReference type="EMBL" id="PPQ27389.1"/>
    </source>
</evidence>
<evidence type="ECO:0000256" key="3">
    <source>
        <dbReference type="ARBA" id="ARBA00022964"/>
    </source>
</evidence>
<dbReference type="Pfam" id="PF02668">
    <property type="entry name" value="TauD"/>
    <property type="match status" value="1"/>
</dbReference>
<dbReference type="InterPro" id="IPR042098">
    <property type="entry name" value="TauD-like_sf"/>
</dbReference>
<keyword evidence="2" id="KW-0479">Metal-binding</keyword>